<protein>
    <submittedName>
        <fullName evidence="1">Uncharacterized protein</fullName>
    </submittedName>
</protein>
<feature type="non-terminal residue" evidence="1">
    <location>
        <position position="1"/>
    </location>
</feature>
<proteinExistence type="predicted"/>
<organism evidence="1">
    <name type="scientific">marine metagenome</name>
    <dbReference type="NCBI Taxonomy" id="408172"/>
    <lineage>
        <taxon>unclassified sequences</taxon>
        <taxon>metagenomes</taxon>
        <taxon>ecological metagenomes</taxon>
    </lineage>
</organism>
<sequence length="113" mass="12413">SFRDGMQPDDLRTVIRGPWADFLVRYDAENPDSAYGTVVSVPDFDASSGDRHEGVPASWDLLWVNVWGDPAESESGQAAVDTYGQEMMAAFDKVTECTDDQMYDGRVVGLGTE</sequence>
<reference evidence="1" key="1">
    <citation type="submission" date="2018-05" db="EMBL/GenBank/DDBJ databases">
        <authorList>
            <person name="Lanie J.A."/>
            <person name="Ng W.-L."/>
            <person name="Kazmierczak K.M."/>
            <person name="Andrzejewski T.M."/>
            <person name="Davidsen T.M."/>
            <person name="Wayne K.J."/>
            <person name="Tettelin H."/>
            <person name="Glass J.I."/>
            <person name="Rusch D."/>
            <person name="Podicherti R."/>
            <person name="Tsui H.-C.T."/>
            <person name="Winkler M.E."/>
        </authorList>
    </citation>
    <scope>NUCLEOTIDE SEQUENCE</scope>
</reference>
<gene>
    <name evidence="1" type="ORF">METZ01_LOCUS339722</name>
</gene>
<dbReference type="EMBL" id="UINC01115667">
    <property type="protein sequence ID" value="SVC86868.1"/>
    <property type="molecule type" value="Genomic_DNA"/>
</dbReference>
<dbReference type="AlphaFoldDB" id="A0A382QPJ9"/>
<name>A0A382QPJ9_9ZZZZ</name>
<accession>A0A382QPJ9</accession>
<evidence type="ECO:0000313" key="1">
    <source>
        <dbReference type="EMBL" id="SVC86868.1"/>
    </source>
</evidence>